<sequence length="159" mass="18371">MSAKISKMRQDSLKPAFKSEGFKKKGAAWGLVTDEMGKLFKIQCSQNSDRIYFNIGIYLQALGKVEFPREVDCHVRCRLEQFLASKEDILSFYELTDFENCPDPQERVKEISKLVTSKVMPWFRKLNSPSDIVALQEVAPTMFWNNGKELLEKLSEKHT</sequence>
<evidence type="ECO:0000313" key="2">
    <source>
        <dbReference type="Proteomes" id="UP000292544"/>
    </source>
</evidence>
<organism evidence="1 2">
    <name type="scientific">Corallincola spongiicola</name>
    <dbReference type="NCBI Taxonomy" id="2520508"/>
    <lineage>
        <taxon>Bacteria</taxon>
        <taxon>Pseudomonadati</taxon>
        <taxon>Pseudomonadota</taxon>
        <taxon>Gammaproteobacteria</taxon>
        <taxon>Alteromonadales</taxon>
        <taxon>Psychromonadaceae</taxon>
        <taxon>Corallincola</taxon>
    </lineage>
</organism>
<reference evidence="2" key="1">
    <citation type="submission" date="2019-02" db="EMBL/GenBank/DDBJ databases">
        <title>Draft genome sequence of Muricauda sp. 176CP4-71.</title>
        <authorList>
            <person name="Park J.-S."/>
        </authorList>
    </citation>
    <scope>NUCLEOTIDE SEQUENCE [LARGE SCALE GENOMIC DNA]</scope>
    <source>
        <strain evidence="2">176GS2-150</strain>
    </source>
</reference>
<dbReference type="RefSeq" id="WP_130566329.1">
    <property type="nucleotide sequence ID" value="NZ_SHLY01000002.1"/>
</dbReference>
<gene>
    <name evidence="1" type="ORF">EXY25_07740</name>
</gene>
<dbReference type="Proteomes" id="UP000292544">
    <property type="component" value="Unassembled WGS sequence"/>
</dbReference>
<protein>
    <submittedName>
        <fullName evidence="1">DUF4304 domain-containing protein</fullName>
    </submittedName>
</protein>
<dbReference type="EMBL" id="SHLY01000002">
    <property type="protein sequence ID" value="TAA47126.1"/>
    <property type="molecule type" value="Genomic_DNA"/>
</dbReference>
<proteinExistence type="predicted"/>
<dbReference type="Pfam" id="PF14137">
    <property type="entry name" value="DUF4304"/>
    <property type="match status" value="1"/>
</dbReference>
<keyword evidence="2" id="KW-1185">Reference proteome</keyword>
<name>A0ABY1WQX9_9GAMM</name>
<dbReference type="InterPro" id="IPR025412">
    <property type="entry name" value="DUF4304"/>
</dbReference>
<accession>A0ABY1WQX9</accession>
<comment type="caution">
    <text evidence="1">The sequence shown here is derived from an EMBL/GenBank/DDBJ whole genome shotgun (WGS) entry which is preliminary data.</text>
</comment>
<evidence type="ECO:0000313" key="1">
    <source>
        <dbReference type="EMBL" id="TAA47126.1"/>
    </source>
</evidence>